<organism evidence="2">
    <name type="scientific">Schistosoma japonicum</name>
    <name type="common">Blood fluke</name>
    <dbReference type="NCBI Taxonomy" id="6182"/>
    <lineage>
        <taxon>Eukaryota</taxon>
        <taxon>Metazoa</taxon>
        <taxon>Spiralia</taxon>
        <taxon>Lophotrochozoa</taxon>
        <taxon>Platyhelminthes</taxon>
        <taxon>Trematoda</taxon>
        <taxon>Digenea</taxon>
        <taxon>Strigeidida</taxon>
        <taxon>Schistosomatoidea</taxon>
        <taxon>Schistosomatidae</taxon>
        <taxon>Schistosoma</taxon>
    </lineage>
</organism>
<sequence length="147" mass="16345">MHWISKKRGGIDSSFNPDDVGDMVFSNDDLENELLELLQGDRTCEFSSVSPSSEQNKTKCDKDDELLLAELVKSMENENRPVSSGSNRTDDLTINEEDIFGNNKTSSTGRTSNLPPETAGFNNSGRMVNSKNETKYDKDDELVLAET</sequence>
<dbReference type="EMBL" id="AY808746">
    <property type="protein sequence ID" value="AAX24635.2"/>
    <property type="molecule type" value="mRNA"/>
</dbReference>
<proteinExistence type="evidence at transcript level"/>
<protein>
    <submittedName>
        <fullName evidence="2">SJCHGC01507 protein</fullName>
    </submittedName>
</protein>
<feature type="region of interest" description="Disordered" evidence="1">
    <location>
        <begin position="74"/>
        <end position="147"/>
    </location>
</feature>
<feature type="compositionally biased region" description="Polar residues" evidence="1">
    <location>
        <begin position="102"/>
        <end position="131"/>
    </location>
</feature>
<accession>Q5C6T9</accession>
<dbReference type="AlphaFoldDB" id="Q5C6T9"/>
<evidence type="ECO:0000313" key="2">
    <source>
        <dbReference type="EMBL" id="AAX24635.2"/>
    </source>
</evidence>
<reference evidence="2" key="1">
    <citation type="journal article" date="2006" name="PLoS Pathog.">
        <title>New perspectives on host-parasite interplay by comparative transcriptomic and proteomic analyses of Schistosoma japonicum.</title>
        <authorList>
            <person name="Liu F."/>
            <person name="Lu J."/>
            <person name="Hu W."/>
            <person name="Wang S.Y."/>
            <person name="Cui S.J."/>
            <person name="Chi M."/>
            <person name="Yan Q."/>
            <person name="Wang X.R."/>
            <person name="Song H.D."/>
            <person name="Xu X.N."/>
            <person name="Wang J.J."/>
            <person name="Zhang X.L."/>
            <person name="Zhang X."/>
            <person name="Wang Z.Q."/>
            <person name="Xue C.L."/>
            <person name="Brindley P.J."/>
            <person name="McManus D.P."/>
            <person name="Yang P.Y."/>
            <person name="Feng Z."/>
            <person name="Chen Z."/>
            <person name="Han Z.G."/>
        </authorList>
    </citation>
    <scope>NUCLEOTIDE SEQUENCE</scope>
</reference>
<evidence type="ECO:0000256" key="1">
    <source>
        <dbReference type="SAM" id="MobiDB-lite"/>
    </source>
</evidence>
<feature type="non-terminal residue" evidence="2">
    <location>
        <position position="147"/>
    </location>
</feature>
<name>Q5C6T9_SCHJA</name>